<evidence type="ECO:0000313" key="1">
    <source>
        <dbReference type="EMBL" id="KAA6315318.1"/>
    </source>
</evidence>
<gene>
    <name evidence="1" type="ORF">EZS27_034204</name>
</gene>
<proteinExistence type="predicted"/>
<protein>
    <submittedName>
        <fullName evidence="1">Uncharacterized protein</fullName>
    </submittedName>
</protein>
<name>A0A5J4Q2N6_9ZZZZ</name>
<comment type="caution">
    <text evidence="1">The sequence shown here is derived from an EMBL/GenBank/DDBJ whole genome shotgun (WGS) entry which is preliminary data.</text>
</comment>
<organism evidence="1">
    <name type="scientific">termite gut metagenome</name>
    <dbReference type="NCBI Taxonomy" id="433724"/>
    <lineage>
        <taxon>unclassified sequences</taxon>
        <taxon>metagenomes</taxon>
        <taxon>organismal metagenomes</taxon>
    </lineage>
</organism>
<reference evidence="1" key="1">
    <citation type="submission" date="2019-03" db="EMBL/GenBank/DDBJ databases">
        <title>Single cell metagenomics reveals metabolic interactions within the superorganism composed of flagellate Streblomastix strix and complex community of Bacteroidetes bacteria on its surface.</title>
        <authorList>
            <person name="Treitli S.C."/>
            <person name="Kolisko M."/>
            <person name="Husnik F."/>
            <person name="Keeling P."/>
            <person name="Hampl V."/>
        </authorList>
    </citation>
    <scope>NUCLEOTIDE SEQUENCE</scope>
    <source>
        <strain evidence="1">STM</strain>
    </source>
</reference>
<dbReference type="EMBL" id="SNRY01005296">
    <property type="protein sequence ID" value="KAA6315318.1"/>
    <property type="molecule type" value="Genomic_DNA"/>
</dbReference>
<dbReference type="AlphaFoldDB" id="A0A5J4Q2N6"/>
<sequence>MYAKYTNNVKSAPGCSFKISLCTIISDIAMLSKIWIRLEISQSSSKFVVRKAVNRSVACIINHLQEESPGNAEHPTS</sequence>
<accession>A0A5J4Q2N6</accession>